<accession>A0ABU6YE25</accession>
<protein>
    <submittedName>
        <fullName evidence="1">Uncharacterized protein</fullName>
    </submittedName>
</protein>
<dbReference type="Proteomes" id="UP001341840">
    <property type="component" value="Unassembled WGS sequence"/>
</dbReference>
<reference evidence="1 2" key="1">
    <citation type="journal article" date="2023" name="Plants (Basel)">
        <title>Bridging the Gap: Combining Genomics and Transcriptomics Approaches to Understand Stylosanthes scabra, an Orphan Legume from the Brazilian Caatinga.</title>
        <authorList>
            <person name="Ferreira-Neto J.R.C."/>
            <person name="da Silva M.D."/>
            <person name="Binneck E."/>
            <person name="de Melo N.F."/>
            <person name="da Silva R.H."/>
            <person name="de Melo A.L.T.M."/>
            <person name="Pandolfi V."/>
            <person name="Bustamante F.O."/>
            <person name="Brasileiro-Vidal A.C."/>
            <person name="Benko-Iseppon A.M."/>
        </authorList>
    </citation>
    <scope>NUCLEOTIDE SEQUENCE [LARGE SCALE GENOMIC DNA]</scope>
    <source>
        <tissue evidence="1">Leaves</tissue>
    </source>
</reference>
<sequence>MSALQVQHHREFKEYMGLEEQSHQEFLNFEINVNTKLNYLCAGLQEVNPSLVPFPQRAREFEAAHMEVMREREQQLRKFREQQELYTLRDKYHVASKHGTKASSSSSKKRNRKEIIAPDFDDQRFQSKFHEDQYNWMKTKKIIPEVGFDLEENQHRDITEEIRRRKWDLFCSPPQPVELALVHKFYANAHWDGDGELPYLSYVRGQIIDFGPENTRKVLRLPKPSSSSAGITYETRMKTISKYEDVLLDICE</sequence>
<keyword evidence="2" id="KW-1185">Reference proteome</keyword>
<comment type="caution">
    <text evidence="1">The sequence shown here is derived from an EMBL/GenBank/DDBJ whole genome shotgun (WGS) entry which is preliminary data.</text>
</comment>
<dbReference type="EMBL" id="JASCZI010241846">
    <property type="protein sequence ID" value="MED6207656.1"/>
    <property type="molecule type" value="Genomic_DNA"/>
</dbReference>
<proteinExistence type="predicted"/>
<evidence type="ECO:0000313" key="1">
    <source>
        <dbReference type="EMBL" id="MED6207656.1"/>
    </source>
</evidence>
<organism evidence="1 2">
    <name type="scientific">Stylosanthes scabra</name>
    <dbReference type="NCBI Taxonomy" id="79078"/>
    <lineage>
        <taxon>Eukaryota</taxon>
        <taxon>Viridiplantae</taxon>
        <taxon>Streptophyta</taxon>
        <taxon>Embryophyta</taxon>
        <taxon>Tracheophyta</taxon>
        <taxon>Spermatophyta</taxon>
        <taxon>Magnoliopsida</taxon>
        <taxon>eudicotyledons</taxon>
        <taxon>Gunneridae</taxon>
        <taxon>Pentapetalae</taxon>
        <taxon>rosids</taxon>
        <taxon>fabids</taxon>
        <taxon>Fabales</taxon>
        <taxon>Fabaceae</taxon>
        <taxon>Papilionoideae</taxon>
        <taxon>50 kb inversion clade</taxon>
        <taxon>dalbergioids sensu lato</taxon>
        <taxon>Dalbergieae</taxon>
        <taxon>Pterocarpus clade</taxon>
        <taxon>Stylosanthes</taxon>
    </lineage>
</organism>
<name>A0ABU6YE25_9FABA</name>
<gene>
    <name evidence="1" type="ORF">PIB30_037707</name>
</gene>
<evidence type="ECO:0000313" key="2">
    <source>
        <dbReference type="Proteomes" id="UP001341840"/>
    </source>
</evidence>